<protein>
    <recommendedName>
        <fullName evidence="3">Ribosomal protein S14</fullName>
    </recommendedName>
</protein>
<reference evidence="1 2" key="1">
    <citation type="journal article" date="2018" name="Sci. Data">
        <title>The draft genome sequence of cork oak.</title>
        <authorList>
            <person name="Ramos A.M."/>
            <person name="Usie A."/>
            <person name="Barbosa P."/>
            <person name="Barros P.M."/>
            <person name="Capote T."/>
            <person name="Chaves I."/>
            <person name="Simoes F."/>
            <person name="Abreu I."/>
            <person name="Carrasquinho I."/>
            <person name="Faro C."/>
            <person name="Guimaraes J.B."/>
            <person name="Mendonca D."/>
            <person name="Nobrega F."/>
            <person name="Rodrigues L."/>
            <person name="Saibo N.J.M."/>
            <person name="Varela M.C."/>
            <person name="Egas C."/>
            <person name="Matos J."/>
            <person name="Miguel C.M."/>
            <person name="Oliveira M.M."/>
            <person name="Ricardo C.P."/>
            <person name="Goncalves S."/>
        </authorList>
    </citation>
    <scope>NUCLEOTIDE SEQUENCE [LARGE SCALE GENOMIC DNA]</scope>
    <source>
        <strain evidence="2">cv. HL8</strain>
    </source>
</reference>
<keyword evidence="2" id="KW-1185">Reference proteome</keyword>
<proteinExistence type="predicted"/>
<dbReference type="Proteomes" id="UP000237347">
    <property type="component" value="Unassembled WGS sequence"/>
</dbReference>
<dbReference type="AlphaFoldDB" id="A0AAW0KIP4"/>
<name>A0AAW0KIP4_QUESU</name>
<evidence type="ECO:0000313" key="1">
    <source>
        <dbReference type="EMBL" id="KAK7838348.1"/>
    </source>
</evidence>
<sequence length="188" mass="23319">MEKRQLFLRSYQFCRKRSLSERLKGSFIRVKRVICLRLRCARRFRKLVCSGLRYGFYYRRRKFLRLVNNKKNYSSSNCFCFSHLFLNLGLNPKPRSESFGYYSEQNYTMMEKRQLFLRSYQFCRKRSLSERLKGSFIRVKRVICLRLRCARRFRKLVCSGLRYGFYYRRRKFLRLVNNKKNYSSNCFW</sequence>
<comment type="caution">
    <text evidence="1">The sequence shown here is derived from an EMBL/GenBank/DDBJ whole genome shotgun (WGS) entry which is preliminary data.</text>
</comment>
<accession>A0AAW0KIP4</accession>
<evidence type="ECO:0000313" key="2">
    <source>
        <dbReference type="Proteomes" id="UP000237347"/>
    </source>
</evidence>
<dbReference type="EMBL" id="PKMF04000308">
    <property type="protein sequence ID" value="KAK7838348.1"/>
    <property type="molecule type" value="Genomic_DNA"/>
</dbReference>
<gene>
    <name evidence="1" type="ORF">CFP56_019903</name>
</gene>
<organism evidence="1 2">
    <name type="scientific">Quercus suber</name>
    <name type="common">Cork oak</name>
    <dbReference type="NCBI Taxonomy" id="58331"/>
    <lineage>
        <taxon>Eukaryota</taxon>
        <taxon>Viridiplantae</taxon>
        <taxon>Streptophyta</taxon>
        <taxon>Embryophyta</taxon>
        <taxon>Tracheophyta</taxon>
        <taxon>Spermatophyta</taxon>
        <taxon>Magnoliopsida</taxon>
        <taxon>eudicotyledons</taxon>
        <taxon>Gunneridae</taxon>
        <taxon>Pentapetalae</taxon>
        <taxon>rosids</taxon>
        <taxon>fabids</taxon>
        <taxon>Fagales</taxon>
        <taxon>Fagaceae</taxon>
        <taxon>Quercus</taxon>
    </lineage>
</organism>
<evidence type="ECO:0008006" key="3">
    <source>
        <dbReference type="Google" id="ProtNLM"/>
    </source>
</evidence>